<evidence type="ECO:0000259" key="2">
    <source>
        <dbReference type="Pfam" id="PF20700"/>
    </source>
</evidence>
<dbReference type="AlphaFoldDB" id="A0AA39G533"/>
<reference evidence="3" key="2">
    <citation type="submission" date="2023-03" db="EMBL/GenBank/DDBJ databases">
        <authorList>
            <person name="Inwood S.N."/>
            <person name="Skelly J.G."/>
            <person name="Guhlin J."/>
            <person name="Harrop T.W.R."/>
            <person name="Goldson S.G."/>
            <person name="Dearden P.K."/>
        </authorList>
    </citation>
    <scope>NUCLEOTIDE SEQUENCE</scope>
    <source>
        <strain evidence="3">Lincoln</strain>
        <tissue evidence="3">Whole body</tissue>
    </source>
</reference>
<gene>
    <name evidence="3" type="ORF">PV327_003952</name>
</gene>
<sequence>MVKRTSIDRKGSRSDKSFRPKKRKPPLRPNQMESETTYTSSAAKKSSGQLHEVSYDPNFSYCILQFTAVFAAISDCVVCRTCGGDIKFLKSSSRGLGFKLNVFCTKCDDNIQSVPSSPLINTAYEINRRFTFAMRLLGKGLKAMQLFCGVMDLPSCIAKATFDPIMKNIEEASTVVAKASMKAAAAEEVQESANQDKLESSQNGIVVSGDSTWKKRGLSSFFGVATLIGYITGKVIDFVVKSKYCEACEDHEKQEGTTEYESWLESHQQDCEVNHTGSSGEMEADSAVEMFQRSLENYGIKYEYYIDDAETKTFSSIMNAQPYEDLEVKKKECAGHVHKQNNNESLNSKIWKIAPKCTPDSKRIVDVATNIAVCTFNDGAEALLRMERLLGITIGYEGYHYCLGTNANRLKHARIEATNATKEARASCRLERNKQQLFIEKEGVQYGAEMGD</sequence>
<evidence type="ECO:0000256" key="1">
    <source>
        <dbReference type="SAM" id="MobiDB-lite"/>
    </source>
</evidence>
<evidence type="ECO:0000313" key="3">
    <source>
        <dbReference type="EMBL" id="KAK0181687.1"/>
    </source>
</evidence>
<proteinExistence type="predicted"/>
<keyword evidence="4" id="KW-1185">Reference proteome</keyword>
<evidence type="ECO:0000313" key="4">
    <source>
        <dbReference type="Proteomes" id="UP001168972"/>
    </source>
</evidence>
<dbReference type="InterPro" id="IPR049012">
    <property type="entry name" value="Mutator_transp_dom"/>
</dbReference>
<feature type="compositionally biased region" description="Low complexity" evidence="1">
    <location>
        <begin position="33"/>
        <end position="43"/>
    </location>
</feature>
<protein>
    <recommendedName>
        <fullName evidence="2">Mutator-like transposase domain-containing protein</fullName>
    </recommendedName>
</protein>
<feature type="domain" description="Mutator-like transposase" evidence="2">
    <location>
        <begin position="68"/>
        <end position="345"/>
    </location>
</feature>
<dbReference type="Proteomes" id="UP001168972">
    <property type="component" value="Unassembled WGS sequence"/>
</dbReference>
<dbReference type="EMBL" id="JAQQBR010000002">
    <property type="protein sequence ID" value="KAK0181687.1"/>
    <property type="molecule type" value="Genomic_DNA"/>
</dbReference>
<organism evidence="3 4">
    <name type="scientific">Microctonus hyperodae</name>
    <name type="common">Parasitoid wasp</name>
    <dbReference type="NCBI Taxonomy" id="165561"/>
    <lineage>
        <taxon>Eukaryota</taxon>
        <taxon>Metazoa</taxon>
        <taxon>Ecdysozoa</taxon>
        <taxon>Arthropoda</taxon>
        <taxon>Hexapoda</taxon>
        <taxon>Insecta</taxon>
        <taxon>Pterygota</taxon>
        <taxon>Neoptera</taxon>
        <taxon>Endopterygota</taxon>
        <taxon>Hymenoptera</taxon>
        <taxon>Apocrita</taxon>
        <taxon>Ichneumonoidea</taxon>
        <taxon>Braconidae</taxon>
        <taxon>Euphorinae</taxon>
        <taxon>Microctonus</taxon>
    </lineage>
</organism>
<comment type="caution">
    <text evidence="3">The sequence shown here is derived from an EMBL/GenBank/DDBJ whole genome shotgun (WGS) entry which is preliminary data.</text>
</comment>
<feature type="region of interest" description="Disordered" evidence="1">
    <location>
        <begin position="1"/>
        <end position="43"/>
    </location>
</feature>
<feature type="compositionally biased region" description="Basic and acidic residues" evidence="1">
    <location>
        <begin position="1"/>
        <end position="18"/>
    </location>
</feature>
<reference evidence="3" key="1">
    <citation type="journal article" date="2023" name="bioRxiv">
        <title>Scaffold-level genome assemblies of two parasitoid biocontrol wasps reveal the parthenogenesis mechanism and an associated novel virus.</title>
        <authorList>
            <person name="Inwood S."/>
            <person name="Skelly J."/>
            <person name="Guhlin J."/>
            <person name="Harrop T."/>
            <person name="Goldson S."/>
            <person name="Dearden P."/>
        </authorList>
    </citation>
    <scope>NUCLEOTIDE SEQUENCE</scope>
    <source>
        <strain evidence="3">Lincoln</strain>
        <tissue evidence="3">Whole body</tissue>
    </source>
</reference>
<dbReference type="Pfam" id="PF20700">
    <property type="entry name" value="Mutator"/>
    <property type="match status" value="1"/>
</dbReference>
<accession>A0AA39G533</accession>
<name>A0AA39G533_MICHY</name>